<keyword evidence="1" id="KW-0732">Signal</keyword>
<gene>
    <name evidence="3" type="ORF">MCHLO_15809</name>
</gene>
<dbReference type="Pfam" id="PF12766">
    <property type="entry name" value="Pyridox_oxase_2"/>
    <property type="match status" value="1"/>
</dbReference>
<evidence type="ECO:0000313" key="4">
    <source>
        <dbReference type="Proteomes" id="UP000815677"/>
    </source>
</evidence>
<dbReference type="Proteomes" id="UP000815677">
    <property type="component" value="Unassembled WGS sequence"/>
</dbReference>
<reference evidence="3" key="1">
    <citation type="submission" date="2014-09" db="EMBL/GenBank/DDBJ databases">
        <title>Genome sequence of the luminous mushroom Mycena chlorophos for searching fungal bioluminescence genes.</title>
        <authorList>
            <person name="Tanaka Y."/>
            <person name="Kasuga D."/>
            <person name="Oba Y."/>
            <person name="Hase S."/>
            <person name="Sato K."/>
            <person name="Oba Y."/>
            <person name="Sakakibara Y."/>
        </authorList>
    </citation>
    <scope>NUCLEOTIDE SEQUENCE</scope>
</reference>
<evidence type="ECO:0000313" key="3">
    <source>
        <dbReference type="EMBL" id="GAT59534.1"/>
    </source>
</evidence>
<sequence>MGAPRYYLLPVLCCLGLAGWRPPEEKAPMHMNAPRWKLALDKALAAHPKATVIQMASLDVNTPVPHVRSLVFRAFISLTDDETHPLLLATTDVRSPKTTQLIANPNVQVVWWIEGAQEQYRIAGTARVIPAPSQALHKHFVHTLVELQNQPQNKKRVSEFDWEAKRLETFRSMSPYMKASWCRPVPGSRLEGGQDEAKRWPVEVFEPKDGEDTSSWDMALSNFALLVIEPREVDHIELAPVPNLRTRYWRTDGVWRDEELVP</sequence>
<feature type="chain" id="PRO_5045865331" description="Pyridoxamine 5'-phosphate oxidase Alr4036 family FMN-binding domain-containing protein" evidence="1">
    <location>
        <begin position="21"/>
        <end position="262"/>
    </location>
</feature>
<evidence type="ECO:0000256" key="1">
    <source>
        <dbReference type="SAM" id="SignalP"/>
    </source>
</evidence>
<feature type="signal peptide" evidence="1">
    <location>
        <begin position="1"/>
        <end position="20"/>
    </location>
</feature>
<organism evidence="3 4">
    <name type="scientific">Mycena chlorophos</name>
    <name type="common">Agaric fungus</name>
    <name type="synonym">Agaricus chlorophos</name>
    <dbReference type="NCBI Taxonomy" id="658473"/>
    <lineage>
        <taxon>Eukaryota</taxon>
        <taxon>Fungi</taxon>
        <taxon>Dikarya</taxon>
        <taxon>Basidiomycota</taxon>
        <taxon>Agaricomycotina</taxon>
        <taxon>Agaricomycetes</taxon>
        <taxon>Agaricomycetidae</taxon>
        <taxon>Agaricales</taxon>
        <taxon>Marasmiineae</taxon>
        <taxon>Mycenaceae</taxon>
        <taxon>Mycena</taxon>
    </lineage>
</organism>
<dbReference type="Gene3D" id="2.30.110.10">
    <property type="entry name" value="Electron Transport, Fmn-binding Protein, Chain A"/>
    <property type="match status" value="1"/>
</dbReference>
<dbReference type="EMBL" id="DF849869">
    <property type="protein sequence ID" value="GAT59534.1"/>
    <property type="molecule type" value="Genomic_DNA"/>
</dbReference>
<proteinExistence type="predicted"/>
<dbReference type="SUPFAM" id="SSF50475">
    <property type="entry name" value="FMN-binding split barrel"/>
    <property type="match status" value="1"/>
</dbReference>
<dbReference type="PANTHER" id="PTHR28243">
    <property type="entry name" value="AGL049CP"/>
    <property type="match status" value="1"/>
</dbReference>
<evidence type="ECO:0000259" key="2">
    <source>
        <dbReference type="Pfam" id="PF12766"/>
    </source>
</evidence>
<dbReference type="InterPro" id="IPR024624">
    <property type="entry name" value="Pyridox_Oxase_Alr4036_FMN-bd"/>
</dbReference>
<protein>
    <recommendedName>
        <fullName evidence="2">Pyridoxamine 5'-phosphate oxidase Alr4036 family FMN-binding domain-containing protein</fullName>
    </recommendedName>
</protein>
<keyword evidence="4" id="KW-1185">Reference proteome</keyword>
<dbReference type="PANTHER" id="PTHR28243:SF1">
    <property type="entry name" value="PYRIDOXAMINE 5'-PHOSPHATE OXIDASE ALR4036 FAMILY FMN-BINDING DOMAIN-CONTAINING PROTEIN"/>
    <property type="match status" value="1"/>
</dbReference>
<accession>A0ABQ0M874</accession>
<feature type="domain" description="Pyridoxamine 5'-phosphate oxidase Alr4036 family FMN-binding" evidence="2">
    <location>
        <begin position="34"/>
        <end position="129"/>
    </location>
</feature>
<dbReference type="InterPro" id="IPR012349">
    <property type="entry name" value="Split_barrel_FMN-bd"/>
</dbReference>
<name>A0ABQ0M874_MYCCL</name>